<evidence type="ECO:0000256" key="5">
    <source>
        <dbReference type="ARBA" id="ARBA00048108"/>
    </source>
</evidence>
<accession>A0ABQ7K8W7</accession>
<proteinExistence type="predicted"/>
<dbReference type="PANTHER" id="PTHR12196:SF2">
    <property type="entry name" value="DIPHTHINE--AMMONIA LIGASE"/>
    <property type="match status" value="1"/>
</dbReference>
<comment type="catalytic activity">
    <reaction evidence="5">
        <text>diphthine-[translation elongation factor 2] + NH4(+) + ATP = diphthamide-[translation elongation factor 2] + AMP + diphosphate + H(+)</text>
        <dbReference type="Rhea" id="RHEA:19753"/>
        <dbReference type="Rhea" id="RHEA-COMP:10172"/>
        <dbReference type="Rhea" id="RHEA-COMP:10174"/>
        <dbReference type="ChEBI" id="CHEBI:15378"/>
        <dbReference type="ChEBI" id="CHEBI:16692"/>
        <dbReference type="ChEBI" id="CHEBI:28938"/>
        <dbReference type="ChEBI" id="CHEBI:30616"/>
        <dbReference type="ChEBI" id="CHEBI:33019"/>
        <dbReference type="ChEBI" id="CHEBI:82696"/>
        <dbReference type="ChEBI" id="CHEBI:456215"/>
        <dbReference type="EC" id="6.3.1.14"/>
    </reaction>
</comment>
<dbReference type="Pfam" id="PF01042">
    <property type="entry name" value="Ribonuc_L-PSP"/>
    <property type="match status" value="2"/>
</dbReference>
<dbReference type="InterPro" id="IPR006175">
    <property type="entry name" value="YjgF/YER057c/UK114"/>
</dbReference>
<dbReference type="PANTHER" id="PTHR12196">
    <property type="entry name" value="DOMAIN OF UNKNOWN FUNCTION 71 DUF71 -CONTAINING PROTEIN"/>
    <property type="match status" value="1"/>
</dbReference>
<organism evidence="8 9">
    <name type="scientific">Linnemannia gamsii</name>
    <dbReference type="NCBI Taxonomy" id="64522"/>
    <lineage>
        <taxon>Eukaryota</taxon>
        <taxon>Fungi</taxon>
        <taxon>Fungi incertae sedis</taxon>
        <taxon>Mucoromycota</taxon>
        <taxon>Mortierellomycotina</taxon>
        <taxon>Mortierellomycetes</taxon>
        <taxon>Mortierellales</taxon>
        <taxon>Mortierellaceae</taxon>
        <taxon>Linnemannia</taxon>
    </lineage>
</organism>
<evidence type="ECO:0000259" key="7">
    <source>
        <dbReference type="Pfam" id="PF01902"/>
    </source>
</evidence>
<dbReference type="CDD" id="cd00448">
    <property type="entry name" value="YjgF_YER057c_UK114_family"/>
    <property type="match status" value="1"/>
</dbReference>
<evidence type="ECO:0000256" key="6">
    <source>
        <dbReference type="SAM" id="MobiDB-lite"/>
    </source>
</evidence>
<dbReference type="Proteomes" id="UP001194696">
    <property type="component" value="Unassembled WGS sequence"/>
</dbReference>
<dbReference type="EMBL" id="JAAAIM010000162">
    <property type="protein sequence ID" value="KAG0293290.1"/>
    <property type="molecule type" value="Genomic_DNA"/>
</dbReference>
<dbReference type="Pfam" id="PF01902">
    <property type="entry name" value="Diphthami_syn_2"/>
    <property type="match status" value="1"/>
</dbReference>
<dbReference type="SUPFAM" id="SSF55298">
    <property type="entry name" value="YjgF-like"/>
    <property type="match status" value="2"/>
</dbReference>
<evidence type="ECO:0000256" key="1">
    <source>
        <dbReference type="ARBA" id="ARBA00012089"/>
    </source>
</evidence>
<feature type="domain" description="Diphthamide synthase" evidence="7">
    <location>
        <begin position="1"/>
        <end position="237"/>
    </location>
</feature>
<feature type="region of interest" description="Disordered" evidence="6">
    <location>
        <begin position="288"/>
        <end position="316"/>
    </location>
</feature>
<gene>
    <name evidence="8" type="ORF">BGZ96_003056</name>
</gene>
<dbReference type="Gene3D" id="3.30.1330.40">
    <property type="entry name" value="RutC-like"/>
    <property type="match status" value="2"/>
</dbReference>
<reference evidence="8 9" key="1">
    <citation type="journal article" date="2020" name="Fungal Divers.">
        <title>Resolving the Mortierellaceae phylogeny through synthesis of multi-gene phylogenetics and phylogenomics.</title>
        <authorList>
            <person name="Vandepol N."/>
            <person name="Liber J."/>
            <person name="Desiro A."/>
            <person name="Na H."/>
            <person name="Kennedy M."/>
            <person name="Barry K."/>
            <person name="Grigoriev I.V."/>
            <person name="Miller A.N."/>
            <person name="O'Donnell K."/>
            <person name="Stajich J.E."/>
            <person name="Bonito G."/>
        </authorList>
    </citation>
    <scope>NUCLEOTIDE SEQUENCE [LARGE SCALE GENOMIC DNA]</scope>
    <source>
        <strain evidence="8 9">AD045</strain>
    </source>
</reference>
<dbReference type="InterPro" id="IPR002761">
    <property type="entry name" value="Diphthami_syn_dom"/>
</dbReference>
<protein>
    <recommendedName>
        <fullName evidence="2">Diphthine--ammonia ligase</fullName>
        <ecNumber evidence="1">6.3.1.14</ecNumber>
    </recommendedName>
    <alternativeName>
        <fullName evidence="3">Diphthamide synthase</fullName>
    </alternativeName>
    <alternativeName>
        <fullName evidence="4">Diphthamide synthetase</fullName>
    </alternativeName>
</protein>
<evidence type="ECO:0000256" key="4">
    <source>
        <dbReference type="ARBA" id="ARBA00031552"/>
    </source>
</evidence>
<evidence type="ECO:0000313" key="8">
    <source>
        <dbReference type="EMBL" id="KAG0293290.1"/>
    </source>
</evidence>
<dbReference type="EC" id="6.3.1.14" evidence="1"/>
<comment type="caution">
    <text evidence="8">The sequence shown here is derived from an EMBL/GenBank/DDBJ whole genome shotgun (WGS) entry which is preliminary data.</text>
</comment>
<dbReference type="NCBIfam" id="TIGR00290">
    <property type="entry name" value="MJ0570_dom"/>
    <property type="match status" value="1"/>
</dbReference>
<name>A0ABQ7K8W7_9FUNG</name>
<evidence type="ECO:0000313" key="9">
    <source>
        <dbReference type="Proteomes" id="UP001194696"/>
    </source>
</evidence>
<dbReference type="SUPFAM" id="SSF52402">
    <property type="entry name" value="Adenine nucleotide alpha hydrolases-like"/>
    <property type="match status" value="1"/>
</dbReference>
<evidence type="ECO:0000256" key="3">
    <source>
        <dbReference type="ARBA" id="ARBA00029814"/>
    </source>
</evidence>
<dbReference type="InterPro" id="IPR035959">
    <property type="entry name" value="RutC-like_sf"/>
</dbReference>
<sequence>MKVVGLISGGKDSFYNLMQCVANGHTVIALGNLHPKPQDNKDELDSYMYQTVGHDVIHLYKDCLEVPLYRQEIKGSPVEQGADYVKTDQDETEDLFDLLSTVKAAHPDLEAVSVGAILSNYQRIRVENVCSRLGLVALAYLWQRDQEELLNEMAQAGVNAVLVKIAAIGLKRQHLGQSIGDMFQYLCKMNQEYDLHICGEGGEYETITLDCPLFKRRIVVEESEVVIHSDDAFAQVAYLRFKKLQLEEKSEDELDSCWMSDVNLDPVWEADELMLPIEEIVHAKQATHKHNDNSGTVTTHGTVAAQEGHRRSSSSEGAFIGNVSKFLSHHSDVVCAVGGTTAFEDKSAKGSRHLSIAEETVVCLQNVQDKLEKIGLSWTEVVFMQVFVSNMADFGVVNGAYKGFFGINPPPRACVGANLPKPCRIQVSCTAIRRGAIPNKTRQTLHVQGMSYWAPANIGPYSQATEQAYHSFIAGQIGMIPSTLDLPMPPSLAKETAWSLRNLSQITTVRQSDLANRTALCIVYVKSADAFAAVIAAWEHISNKKTPPPLLAISVPSLPKGGQVEWQALIHHGKVYAEKAPVSKEDQEGDGYETDDDDMFEVEKRTLHPVILSLSHEPPSTGTGLEALWKTRTQSWFLSPLLTALSVVQVPETSSLSSLFSSLSVSDHKQEGVEQQGLNKGMVQDMLAMMIKAMDRILQKHEQPAAGPGVEGGWTEVVGISLYYHDTLLAQQAHQLGSVFDELLSQYVGKSSLNVAVTLVPVQAIADHGVLALSLHAVGKTPTIPGLLQA</sequence>
<dbReference type="InterPro" id="IPR014729">
    <property type="entry name" value="Rossmann-like_a/b/a_fold"/>
</dbReference>
<dbReference type="CDD" id="cd01994">
    <property type="entry name" value="AANH_PF0828-like"/>
    <property type="match status" value="1"/>
</dbReference>
<dbReference type="InterPro" id="IPR030662">
    <property type="entry name" value="DPH6/MJ0570"/>
</dbReference>
<keyword evidence="9" id="KW-1185">Reference proteome</keyword>
<dbReference type="Gene3D" id="3.90.1490.10">
    <property type="entry name" value="putative n-type atp pyrophosphatase, domain 2"/>
    <property type="match status" value="1"/>
</dbReference>
<dbReference type="Gene3D" id="3.40.50.620">
    <property type="entry name" value="HUPs"/>
    <property type="match status" value="1"/>
</dbReference>
<evidence type="ECO:0000256" key="2">
    <source>
        <dbReference type="ARBA" id="ARBA00018426"/>
    </source>
</evidence>